<feature type="transmembrane region" description="Helical" evidence="3">
    <location>
        <begin position="125"/>
        <end position="146"/>
    </location>
</feature>
<dbReference type="InterPro" id="IPR004474">
    <property type="entry name" value="LytR_CpsA_psr"/>
</dbReference>
<feature type="compositionally biased region" description="Pro residues" evidence="2">
    <location>
        <begin position="88"/>
        <end position="107"/>
    </location>
</feature>
<evidence type="ECO:0000313" key="6">
    <source>
        <dbReference type="Proteomes" id="UP001501612"/>
    </source>
</evidence>
<accession>A0ABN2PNX6</accession>
<feature type="region of interest" description="Disordered" evidence="2">
    <location>
        <begin position="153"/>
        <end position="192"/>
    </location>
</feature>
<evidence type="ECO:0000313" key="5">
    <source>
        <dbReference type="EMBL" id="GAA1925625.1"/>
    </source>
</evidence>
<dbReference type="Gene3D" id="3.40.630.190">
    <property type="entry name" value="LCP protein"/>
    <property type="match status" value="1"/>
</dbReference>
<evidence type="ECO:0000256" key="2">
    <source>
        <dbReference type="SAM" id="MobiDB-lite"/>
    </source>
</evidence>
<keyword evidence="3" id="KW-0472">Membrane</keyword>
<dbReference type="EMBL" id="BAAAMY010000007">
    <property type="protein sequence ID" value="GAA1925625.1"/>
    <property type="molecule type" value="Genomic_DNA"/>
</dbReference>
<dbReference type="InterPro" id="IPR050922">
    <property type="entry name" value="LytR/CpsA/Psr_CW_biosynth"/>
</dbReference>
<evidence type="ECO:0000256" key="3">
    <source>
        <dbReference type="SAM" id="Phobius"/>
    </source>
</evidence>
<sequence>MADSSGGPEKGTPEYDWLYGTSTSGDAGRAAGPGPSSPDEESTQVFRSSGRPDPQGGDDRTQTFPAAGPPAGPAAGSPYGAPSYRPAQEPPPRRPVPPPQQPAPPPGRSSGRSGGRRFPRPRPRWILALLVLWLVFLVVTPIVAYLRIDRVDAFPDDDNRPDNQPGTTYLIVGSDSREDLSAEEREELGTGDAAGRRTDTILLLRVGSGPDVLLSVPRDLQVEIPGRGSDRINAAYAYGGAKLLTRTVEATTGVRVDHYVEIGFGGFVGVVDGVGGIEICPEQAMDDPLANLSVRRGCQEVDGRTALGYARSRNFPNGDIQRAENQREVVSAVGDKALSPWSVLNPLRWWRLNMSAAASLDVSEGTGPFALGRFAFAMTNVGGEGSLTCSYPIAGITNPLPPDTARADELFGRIIDNETERIGRQLCTPTGLP</sequence>
<proteinExistence type="inferred from homology"/>
<name>A0ABN2PNX6_9ACTN</name>
<keyword evidence="3" id="KW-0812">Transmembrane</keyword>
<dbReference type="RefSeq" id="WP_344008309.1">
    <property type="nucleotide sequence ID" value="NZ_BAAAMY010000007.1"/>
</dbReference>
<dbReference type="Proteomes" id="UP001501612">
    <property type="component" value="Unassembled WGS sequence"/>
</dbReference>
<dbReference type="Pfam" id="PF03816">
    <property type="entry name" value="LytR_cpsA_psr"/>
    <property type="match status" value="1"/>
</dbReference>
<feature type="compositionally biased region" description="Low complexity" evidence="2">
    <location>
        <begin position="73"/>
        <end position="87"/>
    </location>
</feature>
<keyword evidence="6" id="KW-1185">Reference proteome</keyword>
<gene>
    <name evidence="5" type="ORF">GCM10009737_29220</name>
</gene>
<feature type="domain" description="Cell envelope-related transcriptional attenuator" evidence="4">
    <location>
        <begin position="197"/>
        <end position="337"/>
    </location>
</feature>
<comment type="caution">
    <text evidence="5">The sequence shown here is derived from an EMBL/GenBank/DDBJ whole genome shotgun (WGS) entry which is preliminary data.</text>
</comment>
<dbReference type="PANTHER" id="PTHR33392:SF6">
    <property type="entry name" value="POLYISOPRENYL-TEICHOIC ACID--PEPTIDOGLYCAN TEICHOIC ACID TRANSFERASE TAGU"/>
    <property type="match status" value="1"/>
</dbReference>
<comment type="similarity">
    <text evidence="1">Belongs to the LytR/CpsA/Psr (LCP) family.</text>
</comment>
<dbReference type="NCBIfam" id="TIGR00350">
    <property type="entry name" value="lytR_cpsA_psr"/>
    <property type="match status" value="1"/>
</dbReference>
<feature type="region of interest" description="Disordered" evidence="2">
    <location>
        <begin position="1"/>
        <end position="117"/>
    </location>
</feature>
<reference evidence="5 6" key="1">
    <citation type="journal article" date="2019" name="Int. J. Syst. Evol. Microbiol.">
        <title>The Global Catalogue of Microorganisms (GCM) 10K type strain sequencing project: providing services to taxonomists for standard genome sequencing and annotation.</title>
        <authorList>
            <consortium name="The Broad Institute Genomics Platform"/>
            <consortium name="The Broad Institute Genome Sequencing Center for Infectious Disease"/>
            <person name="Wu L."/>
            <person name="Ma J."/>
        </authorList>
    </citation>
    <scope>NUCLEOTIDE SEQUENCE [LARGE SCALE GENOMIC DNA]</scope>
    <source>
        <strain evidence="5 6">JCM 14046</strain>
    </source>
</reference>
<keyword evidence="3" id="KW-1133">Transmembrane helix</keyword>
<organism evidence="5 6">
    <name type="scientific">Nocardioides lentus</name>
    <dbReference type="NCBI Taxonomy" id="338077"/>
    <lineage>
        <taxon>Bacteria</taxon>
        <taxon>Bacillati</taxon>
        <taxon>Actinomycetota</taxon>
        <taxon>Actinomycetes</taxon>
        <taxon>Propionibacteriales</taxon>
        <taxon>Nocardioidaceae</taxon>
        <taxon>Nocardioides</taxon>
    </lineage>
</organism>
<dbReference type="PANTHER" id="PTHR33392">
    <property type="entry name" value="POLYISOPRENYL-TEICHOIC ACID--PEPTIDOGLYCAN TEICHOIC ACID TRANSFERASE TAGU"/>
    <property type="match status" value="1"/>
</dbReference>
<evidence type="ECO:0000256" key="1">
    <source>
        <dbReference type="ARBA" id="ARBA00006068"/>
    </source>
</evidence>
<evidence type="ECO:0000259" key="4">
    <source>
        <dbReference type="Pfam" id="PF03816"/>
    </source>
</evidence>
<protein>
    <recommendedName>
        <fullName evidence="4">Cell envelope-related transcriptional attenuator domain-containing protein</fullName>
    </recommendedName>
</protein>